<evidence type="ECO:0000313" key="1">
    <source>
        <dbReference type="EMBL" id="CAG8680997.1"/>
    </source>
</evidence>
<proteinExistence type="predicted"/>
<keyword evidence="2" id="KW-1185">Reference proteome</keyword>
<sequence length="44" mass="5017">MDLMTKSPLAYLSIIDIIKILILSEMMTVKCVKCEYECCTGKPF</sequence>
<feature type="non-terminal residue" evidence="1">
    <location>
        <position position="44"/>
    </location>
</feature>
<name>A0A9N9HFC4_9GLOM</name>
<dbReference type="Proteomes" id="UP000789759">
    <property type="component" value="Unassembled WGS sequence"/>
</dbReference>
<protein>
    <submittedName>
        <fullName evidence="1">12729_t:CDS:1</fullName>
    </submittedName>
</protein>
<gene>
    <name evidence="1" type="ORF">CPELLU_LOCUS10788</name>
</gene>
<evidence type="ECO:0000313" key="2">
    <source>
        <dbReference type="Proteomes" id="UP000789759"/>
    </source>
</evidence>
<dbReference type="AlphaFoldDB" id="A0A9N9HFC4"/>
<reference evidence="1" key="1">
    <citation type="submission" date="2021-06" db="EMBL/GenBank/DDBJ databases">
        <authorList>
            <person name="Kallberg Y."/>
            <person name="Tangrot J."/>
            <person name="Rosling A."/>
        </authorList>
    </citation>
    <scope>NUCLEOTIDE SEQUENCE</scope>
    <source>
        <strain evidence="1">FL966</strain>
    </source>
</reference>
<accession>A0A9N9HFC4</accession>
<dbReference type="EMBL" id="CAJVQA010009089">
    <property type="protein sequence ID" value="CAG8680997.1"/>
    <property type="molecule type" value="Genomic_DNA"/>
</dbReference>
<comment type="caution">
    <text evidence="1">The sequence shown here is derived from an EMBL/GenBank/DDBJ whole genome shotgun (WGS) entry which is preliminary data.</text>
</comment>
<organism evidence="1 2">
    <name type="scientific">Cetraspora pellucida</name>
    <dbReference type="NCBI Taxonomy" id="1433469"/>
    <lineage>
        <taxon>Eukaryota</taxon>
        <taxon>Fungi</taxon>
        <taxon>Fungi incertae sedis</taxon>
        <taxon>Mucoromycota</taxon>
        <taxon>Glomeromycotina</taxon>
        <taxon>Glomeromycetes</taxon>
        <taxon>Diversisporales</taxon>
        <taxon>Gigasporaceae</taxon>
        <taxon>Cetraspora</taxon>
    </lineage>
</organism>
<feature type="non-terminal residue" evidence="1">
    <location>
        <position position="1"/>
    </location>
</feature>